<dbReference type="InterPro" id="IPR003959">
    <property type="entry name" value="ATPase_AAA_core"/>
</dbReference>
<dbReference type="InterPro" id="IPR017730">
    <property type="entry name" value="Chaperonin_ClpB"/>
</dbReference>
<dbReference type="Proteomes" id="UP000003598">
    <property type="component" value="Unassembled WGS sequence"/>
</dbReference>
<dbReference type="InterPro" id="IPR050130">
    <property type="entry name" value="ClpA_ClpB"/>
</dbReference>
<dbReference type="FunFam" id="3.40.50.300:FF:000010">
    <property type="entry name" value="Chaperone clpB 1, putative"/>
    <property type="match status" value="1"/>
</dbReference>
<dbReference type="EMBL" id="AFFY01000022">
    <property type="protein sequence ID" value="EHH00465.1"/>
    <property type="molecule type" value="Genomic_DNA"/>
</dbReference>
<dbReference type="InterPro" id="IPR041546">
    <property type="entry name" value="ClpA/ClpB_AAA_lid"/>
</dbReference>
<dbReference type="InterPro" id="IPR003593">
    <property type="entry name" value="AAA+_ATPase"/>
</dbReference>
<dbReference type="InterPro" id="IPR027417">
    <property type="entry name" value="P-loop_NTPase"/>
</dbReference>
<evidence type="ECO:0000256" key="8">
    <source>
        <dbReference type="ARBA" id="ARBA00026057"/>
    </source>
</evidence>
<dbReference type="PATRIC" id="fig|762968.3.peg.1519"/>
<dbReference type="CDD" id="cd00009">
    <property type="entry name" value="AAA"/>
    <property type="match status" value="1"/>
</dbReference>
<keyword evidence="7 10" id="KW-0143">Chaperone</keyword>
<dbReference type="SMART" id="SM00382">
    <property type="entry name" value="AAA"/>
    <property type="match status" value="2"/>
</dbReference>
<protein>
    <recommendedName>
        <fullName evidence="2 11">Chaperone protein ClpB</fullName>
    </recommendedName>
</protein>
<comment type="subcellular location">
    <subcellularLocation>
        <location evidence="11">Cytoplasm</location>
    </subcellularLocation>
</comment>
<name>G5SQR2_9BACT</name>
<dbReference type="RefSeq" id="WP_008619732.1">
    <property type="nucleotide sequence ID" value="NZ_JH376597.1"/>
</dbReference>
<comment type="similarity">
    <text evidence="1 10">Belongs to the ClpA/ClpB family.</text>
</comment>
<evidence type="ECO:0000256" key="5">
    <source>
        <dbReference type="ARBA" id="ARBA00022840"/>
    </source>
</evidence>
<evidence type="ECO:0000313" key="13">
    <source>
        <dbReference type="EMBL" id="EHH00465.1"/>
    </source>
</evidence>
<dbReference type="Pfam" id="PF00004">
    <property type="entry name" value="AAA"/>
    <property type="match status" value="1"/>
</dbReference>
<dbReference type="GO" id="GO:0016887">
    <property type="term" value="F:ATP hydrolysis activity"/>
    <property type="evidence" value="ECO:0007669"/>
    <property type="project" value="InterPro"/>
</dbReference>
<accession>G5SQR2</accession>
<proteinExistence type="inferred from homology"/>
<dbReference type="STRING" id="762968.HMPREF9441_01702"/>
<dbReference type="PRINTS" id="PR00300">
    <property type="entry name" value="CLPPROTEASEA"/>
</dbReference>
<evidence type="ECO:0000256" key="4">
    <source>
        <dbReference type="ARBA" id="ARBA00022741"/>
    </source>
</evidence>
<dbReference type="InterPro" id="IPR028299">
    <property type="entry name" value="ClpA/B_CS2"/>
</dbReference>
<dbReference type="PROSITE" id="PS51903">
    <property type="entry name" value="CLP_R"/>
    <property type="match status" value="1"/>
</dbReference>
<dbReference type="GO" id="GO:0005524">
    <property type="term" value="F:ATP binding"/>
    <property type="evidence" value="ECO:0007669"/>
    <property type="project" value="UniProtKB-UniRule"/>
</dbReference>
<keyword evidence="14" id="KW-1185">Reference proteome</keyword>
<gene>
    <name evidence="11" type="primary">clpB</name>
    <name evidence="13" type="ORF">HMPREF9441_01702</name>
</gene>
<comment type="function">
    <text evidence="11">Part of a stress-induced multi-chaperone system, it is involved in the recovery of the cell from heat-induced damage, in cooperation with DnaK, DnaJ and GrpE.</text>
</comment>
<comment type="subunit">
    <text evidence="8">Homohexamer. The oligomerization is ATP-dependent.</text>
</comment>
<dbReference type="GO" id="GO:0005737">
    <property type="term" value="C:cytoplasm"/>
    <property type="evidence" value="ECO:0007669"/>
    <property type="project" value="UniProtKB-SubCell"/>
</dbReference>
<dbReference type="Gene3D" id="1.10.1780.10">
    <property type="entry name" value="Clp, N-terminal domain"/>
    <property type="match status" value="1"/>
</dbReference>
<dbReference type="PROSITE" id="PS00871">
    <property type="entry name" value="CLPAB_2"/>
    <property type="match status" value="1"/>
</dbReference>
<dbReference type="HOGENOM" id="CLU_005070_4_2_10"/>
<dbReference type="SMART" id="SM01086">
    <property type="entry name" value="ClpB_D2-small"/>
    <property type="match status" value="1"/>
</dbReference>
<evidence type="ECO:0000256" key="9">
    <source>
        <dbReference type="PROSITE-ProRule" id="PRU01251"/>
    </source>
</evidence>
<dbReference type="Pfam" id="PF07724">
    <property type="entry name" value="AAA_2"/>
    <property type="match status" value="1"/>
</dbReference>
<keyword evidence="5 10" id="KW-0067">ATP-binding</keyword>
<dbReference type="eggNOG" id="COG0542">
    <property type="taxonomic scope" value="Bacteria"/>
</dbReference>
<evidence type="ECO:0000256" key="1">
    <source>
        <dbReference type="ARBA" id="ARBA00008675"/>
    </source>
</evidence>
<dbReference type="Pfam" id="PF02861">
    <property type="entry name" value="Clp_N"/>
    <property type="match status" value="1"/>
</dbReference>
<dbReference type="AlphaFoldDB" id="G5SQR2"/>
<keyword evidence="4 10" id="KW-0547">Nucleotide-binding</keyword>
<dbReference type="Gene3D" id="3.40.50.300">
    <property type="entry name" value="P-loop containing nucleotide triphosphate hydrolases"/>
    <property type="match status" value="3"/>
</dbReference>
<dbReference type="FunFam" id="3.40.50.300:FF:000025">
    <property type="entry name" value="ATP-dependent Clp protease subunit"/>
    <property type="match status" value="1"/>
</dbReference>
<dbReference type="InterPro" id="IPR001270">
    <property type="entry name" value="ClpA/B"/>
</dbReference>
<evidence type="ECO:0000256" key="11">
    <source>
        <dbReference type="RuleBase" id="RU362034"/>
    </source>
</evidence>
<sequence length="866" mass="97574">MTFDKFTIKAQEAIQEAVNLVQARGQQAIEPEHLLAGILKVGENVTNFLFQKLGVNSRQIEQVLESQTASLPKVQGGEPYLSRESNEVLTRAQDYASKGGDEFVSLEPMLLALLTVKSTASRILKDAGITEKELASAVNELRKGEKVTSQNSEDTYQALNKYAKNLIEEARSGKLDPVIGRDEEIRRVLQILSRRTKNNPILIGEPGTGKTAIVEGLAHRILRGDVPENLKDKQLYSLDMGALIAGAKYKGEFEERLKSVINEVTKSEGRIILFIDEIHTLVGAGKGEGAMDAANILKPALARGELRSIGATTLDEYQKYFEKDKALERRFQTVMVNEPDTLSTISILRGLKERYENHHKVRIQDDAIIAAVELSNRYITDRFLPDKAIDLMDEAAAKLRMERDSVPEELDEIERRLKQLEIEREAIKRENDQPKLEQLSKEIAELKEQESSYKAKWEAERGLVNKIQQNKQQIEQLKFEAERAEREGDYGKVAEIRYGKLKALEDEINRIQDQLKDTQGGDAMIKEEVTSEDIADVVSRWTGIPVSKMLQSEREKLLHLEEELHKRVIGQDEAIQAVSDAVRRSRTGLQDPKRPIGSFIFLGTTGVGKTELAKALAEYLFDDETLMTRIDMSEYQEKFSVSRLIGAPPGYVGYDEGGQLTEAVRRKPYSVVLFDEIEKAHPDVFNILLQVLDDGRLTDNKGRVVNFKNTIIIMTSNLGSGYIQSQFEKLTPQTGTQAREALIEETKKEVLGMLKKTIRPEFLNRIDETIMFLPLTQEQIKQVVRLQINGITQMLEGNGVTLQLTDAALDFLADAGYDPEFGARPVKRAIQRYLLNDLSKTMLAQHIDRTRPIIVDADGNGLVFRN</sequence>
<dbReference type="OrthoDB" id="9803641at2"/>
<evidence type="ECO:0000259" key="12">
    <source>
        <dbReference type="PROSITE" id="PS51903"/>
    </source>
</evidence>
<evidence type="ECO:0000256" key="10">
    <source>
        <dbReference type="RuleBase" id="RU004432"/>
    </source>
</evidence>
<dbReference type="NCBIfam" id="TIGR03346">
    <property type="entry name" value="chaperone_ClpB"/>
    <property type="match status" value="1"/>
</dbReference>
<keyword evidence="3 9" id="KW-0677">Repeat</keyword>
<evidence type="ECO:0000256" key="6">
    <source>
        <dbReference type="ARBA" id="ARBA00023054"/>
    </source>
</evidence>
<dbReference type="SUPFAM" id="SSF81923">
    <property type="entry name" value="Double Clp-N motif"/>
    <property type="match status" value="1"/>
</dbReference>
<dbReference type="PROSITE" id="PS00870">
    <property type="entry name" value="CLPAB_1"/>
    <property type="match status" value="1"/>
</dbReference>
<dbReference type="PANTHER" id="PTHR11638">
    <property type="entry name" value="ATP-DEPENDENT CLP PROTEASE"/>
    <property type="match status" value="1"/>
</dbReference>
<dbReference type="SUPFAM" id="SSF52540">
    <property type="entry name" value="P-loop containing nucleoside triphosphate hydrolases"/>
    <property type="match status" value="2"/>
</dbReference>
<organism evidence="13 14">
    <name type="scientific">Paraprevotella clara YIT 11840</name>
    <dbReference type="NCBI Taxonomy" id="762968"/>
    <lineage>
        <taxon>Bacteria</taxon>
        <taxon>Pseudomonadati</taxon>
        <taxon>Bacteroidota</taxon>
        <taxon>Bacteroidia</taxon>
        <taxon>Bacteroidales</taxon>
        <taxon>Prevotellaceae</taxon>
        <taxon>Paraprevotella</taxon>
    </lineage>
</organism>
<comment type="subunit">
    <text evidence="11">Homohexamer; The oligomerization is ATP-dependent.</text>
</comment>
<dbReference type="Pfam" id="PF10431">
    <property type="entry name" value="ClpB_D2-small"/>
    <property type="match status" value="1"/>
</dbReference>
<dbReference type="InterPro" id="IPR004176">
    <property type="entry name" value="Clp_R_N"/>
</dbReference>
<dbReference type="GO" id="GO:0034605">
    <property type="term" value="P:cellular response to heat"/>
    <property type="evidence" value="ECO:0007669"/>
    <property type="project" value="TreeGrafter"/>
</dbReference>
<keyword evidence="11" id="KW-0346">Stress response</keyword>
<feature type="coiled-coil region" evidence="11">
    <location>
        <begin position="403"/>
        <end position="521"/>
    </location>
</feature>
<keyword evidence="6 11" id="KW-0175">Coiled coil</keyword>
<evidence type="ECO:0000256" key="7">
    <source>
        <dbReference type="ARBA" id="ARBA00023186"/>
    </source>
</evidence>
<reference evidence="13 14" key="1">
    <citation type="submission" date="2011-03" db="EMBL/GenBank/DDBJ databases">
        <authorList>
            <person name="Weinstock G."/>
            <person name="Sodergren E."/>
            <person name="Clifton S."/>
            <person name="Fulton L."/>
            <person name="Fulton B."/>
            <person name="Courtney L."/>
            <person name="Fronick C."/>
            <person name="Harrison M."/>
            <person name="Strong C."/>
            <person name="Farmer C."/>
            <person name="Delahaunty K."/>
            <person name="Markovic C."/>
            <person name="Hall O."/>
            <person name="Minx P."/>
            <person name="Tomlinson C."/>
            <person name="Mitreva M."/>
            <person name="Hou S."/>
            <person name="Chen J."/>
            <person name="Wollam A."/>
            <person name="Pepin K.H."/>
            <person name="Johnson M."/>
            <person name="Bhonagiri V."/>
            <person name="Zhang X."/>
            <person name="Suruliraj S."/>
            <person name="Warren W."/>
            <person name="Chinwalla A."/>
            <person name="Mardis E.R."/>
            <person name="Wilson R.K."/>
        </authorList>
    </citation>
    <scope>NUCLEOTIDE SEQUENCE [LARGE SCALE GENOMIC DNA]</scope>
    <source>
        <strain evidence="13 14">YIT 11840</strain>
    </source>
</reference>
<dbReference type="PANTHER" id="PTHR11638:SF18">
    <property type="entry name" value="HEAT SHOCK PROTEIN 104"/>
    <property type="match status" value="1"/>
</dbReference>
<dbReference type="InterPro" id="IPR018368">
    <property type="entry name" value="ClpA/B_CS1"/>
</dbReference>
<dbReference type="CDD" id="cd19499">
    <property type="entry name" value="RecA-like_ClpB_Hsp104-like"/>
    <property type="match status" value="1"/>
</dbReference>
<feature type="domain" description="Clp R" evidence="12">
    <location>
        <begin position="3"/>
        <end position="144"/>
    </location>
</feature>
<comment type="caution">
    <text evidence="13">The sequence shown here is derived from an EMBL/GenBank/DDBJ whole genome shotgun (WGS) entry which is preliminary data.</text>
</comment>
<keyword evidence="11" id="KW-0963">Cytoplasm</keyword>
<dbReference type="InterPro" id="IPR019489">
    <property type="entry name" value="Clp_ATPase_C"/>
</dbReference>
<dbReference type="InterPro" id="IPR036628">
    <property type="entry name" value="Clp_N_dom_sf"/>
</dbReference>
<dbReference type="FunFam" id="3.40.50.300:FF:000120">
    <property type="entry name" value="ATP-dependent chaperone ClpB"/>
    <property type="match status" value="1"/>
</dbReference>
<evidence type="ECO:0000256" key="3">
    <source>
        <dbReference type="ARBA" id="ARBA00022737"/>
    </source>
</evidence>
<dbReference type="GO" id="GO:0042026">
    <property type="term" value="P:protein refolding"/>
    <property type="evidence" value="ECO:0007669"/>
    <property type="project" value="UniProtKB-UniRule"/>
</dbReference>
<evidence type="ECO:0000256" key="2">
    <source>
        <dbReference type="ARBA" id="ARBA00017574"/>
    </source>
</evidence>
<evidence type="ECO:0000313" key="14">
    <source>
        <dbReference type="Proteomes" id="UP000003598"/>
    </source>
</evidence>
<dbReference type="GeneID" id="93557219"/>
<dbReference type="Pfam" id="PF17871">
    <property type="entry name" value="AAA_lid_9"/>
    <property type="match status" value="1"/>
</dbReference>
<dbReference type="Gene3D" id="1.10.8.60">
    <property type="match status" value="1"/>
</dbReference>